<evidence type="ECO:0000313" key="3">
    <source>
        <dbReference type="Proteomes" id="UP000886939"/>
    </source>
</evidence>
<dbReference type="Proteomes" id="UP000886939">
    <property type="component" value="Unassembled WGS sequence"/>
</dbReference>
<feature type="compositionally biased region" description="Basic and acidic residues" evidence="1">
    <location>
        <begin position="1"/>
        <end position="12"/>
    </location>
</feature>
<gene>
    <name evidence="2" type="ORF">KAM343_10130</name>
</gene>
<dbReference type="EMBL" id="BPNI01000012">
    <property type="protein sequence ID" value="GJA40217.1"/>
    <property type="molecule type" value="Genomic_DNA"/>
</dbReference>
<dbReference type="AlphaFoldDB" id="A0AAV4YJ55"/>
<name>A0AAV4YJ55_AERCA</name>
<accession>A0AAV4YJ55</accession>
<evidence type="ECO:0000256" key="1">
    <source>
        <dbReference type="SAM" id="MobiDB-lite"/>
    </source>
</evidence>
<evidence type="ECO:0000313" key="2">
    <source>
        <dbReference type="EMBL" id="GJA40217.1"/>
    </source>
</evidence>
<comment type="caution">
    <text evidence="2">The sequence shown here is derived from an EMBL/GenBank/DDBJ whole genome shotgun (WGS) entry which is preliminary data.</text>
</comment>
<reference evidence="2" key="1">
    <citation type="submission" date="2021-07" db="EMBL/GenBank/DDBJ databases">
        <title>Draft genome sequence of carbapenem-resistant Aeromonas spp. in Japan.</title>
        <authorList>
            <person name="Maehana S."/>
            <person name="Suzuki M."/>
            <person name="Kitasato H."/>
        </authorList>
    </citation>
    <scope>NUCLEOTIDE SEQUENCE</scope>
    <source>
        <strain evidence="2">KAM343</strain>
    </source>
</reference>
<sequence>MRRRSPAKDHRTGHYATNGRSGSNGNSHKAQGIVGFKKSRTLRLAQASPTLSRPDGVPVLHRGSMWRRKLASLLHHWLGSLA</sequence>
<organism evidence="2 3">
    <name type="scientific">Aeromonas caviae</name>
    <name type="common">Aeromonas punctata</name>
    <dbReference type="NCBI Taxonomy" id="648"/>
    <lineage>
        <taxon>Bacteria</taxon>
        <taxon>Pseudomonadati</taxon>
        <taxon>Pseudomonadota</taxon>
        <taxon>Gammaproteobacteria</taxon>
        <taxon>Aeromonadales</taxon>
        <taxon>Aeromonadaceae</taxon>
        <taxon>Aeromonas</taxon>
    </lineage>
</organism>
<protein>
    <submittedName>
        <fullName evidence="2">Uncharacterized protein</fullName>
    </submittedName>
</protein>
<feature type="compositionally biased region" description="Polar residues" evidence="1">
    <location>
        <begin position="18"/>
        <end position="29"/>
    </location>
</feature>
<feature type="region of interest" description="Disordered" evidence="1">
    <location>
        <begin position="1"/>
        <end position="37"/>
    </location>
</feature>
<proteinExistence type="predicted"/>